<feature type="transmembrane region" description="Helical" evidence="6">
    <location>
        <begin position="250"/>
        <end position="278"/>
    </location>
</feature>
<dbReference type="SUPFAM" id="SSF81321">
    <property type="entry name" value="Family A G protein-coupled receptor-like"/>
    <property type="match status" value="1"/>
</dbReference>
<evidence type="ECO:0000256" key="7">
    <source>
        <dbReference type="SAM" id="SignalP"/>
    </source>
</evidence>
<feature type="transmembrane region" description="Helical" evidence="6">
    <location>
        <begin position="326"/>
        <end position="352"/>
    </location>
</feature>
<comment type="subcellular location">
    <subcellularLocation>
        <location evidence="1">Membrane</location>
        <topology evidence="1">Multi-pass membrane protein</topology>
    </subcellularLocation>
</comment>
<name>A0A8B7YYD4_ACAPL</name>
<feature type="transmembrane region" description="Helical" evidence="6">
    <location>
        <begin position="210"/>
        <end position="228"/>
    </location>
</feature>
<feature type="chain" id="PRO_5034544266" evidence="7">
    <location>
        <begin position="20"/>
        <end position="487"/>
    </location>
</feature>
<dbReference type="RefSeq" id="XP_022098353.1">
    <property type="nucleotide sequence ID" value="XM_022242661.1"/>
</dbReference>
<keyword evidence="3 6" id="KW-1133">Transmembrane helix</keyword>
<dbReference type="KEGG" id="aplc:110983417"/>
<evidence type="ECO:0000256" key="5">
    <source>
        <dbReference type="SAM" id="MobiDB-lite"/>
    </source>
</evidence>
<dbReference type="OrthoDB" id="6022368at2759"/>
<evidence type="ECO:0000256" key="3">
    <source>
        <dbReference type="ARBA" id="ARBA00022989"/>
    </source>
</evidence>
<feature type="transmembrane region" description="Helical" evidence="6">
    <location>
        <begin position="171"/>
        <end position="198"/>
    </location>
</feature>
<dbReference type="PRINTS" id="PR00249">
    <property type="entry name" value="GPCRSECRETIN"/>
</dbReference>
<dbReference type="GO" id="GO:0005886">
    <property type="term" value="C:plasma membrane"/>
    <property type="evidence" value="ECO:0007669"/>
    <property type="project" value="TreeGrafter"/>
</dbReference>
<feature type="transmembrane region" description="Helical" evidence="6">
    <location>
        <begin position="98"/>
        <end position="120"/>
    </location>
</feature>
<accession>A0A8B7YYD4</accession>
<dbReference type="GO" id="GO:0007188">
    <property type="term" value="P:adenylate cyclase-modulating G protein-coupled receptor signaling pathway"/>
    <property type="evidence" value="ECO:0007669"/>
    <property type="project" value="TreeGrafter"/>
</dbReference>
<feature type="domain" description="G-protein coupled receptors family 2 profile 2" evidence="8">
    <location>
        <begin position="96"/>
        <end position="353"/>
    </location>
</feature>
<feature type="compositionally biased region" description="Low complexity" evidence="5">
    <location>
        <begin position="377"/>
        <end position="393"/>
    </location>
</feature>
<dbReference type="InterPro" id="IPR050332">
    <property type="entry name" value="GPCR_2"/>
</dbReference>
<keyword evidence="4 6" id="KW-0472">Membrane</keyword>
<dbReference type="PANTHER" id="PTHR45620">
    <property type="entry name" value="PDF RECEPTOR-LIKE PROTEIN-RELATED"/>
    <property type="match status" value="1"/>
</dbReference>
<dbReference type="GO" id="GO:0007166">
    <property type="term" value="P:cell surface receptor signaling pathway"/>
    <property type="evidence" value="ECO:0007669"/>
    <property type="project" value="InterPro"/>
</dbReference>
<dbReference type="AlphaFoldDB" id="A0A8B7YYD4"/>
<organism evidence="9 10">
    <name type="scientific">Acanthaster planci</name>
    <name type="common">Crown-of-thorns starfish</name>
    <dbReference type="NCBI Taxonomy" id="133434"/>
    <lineage>
        <taxon>Eukaryota</taxon>
        <taxon>Metazoa</taxon>
        <taxon>Echinodermata</taxon>
        <taxon>Eleutherozoa</taxon>
        <taxon>Asterozoa</taxon>
        <taxon>Asteroidea</taxon>
        <taxon>Valvatacea</taxon>
        <taxon>Valvatida</taxon>
        <taxon>Acanthasteridae</taxon>
        <taxon>Acanthaster</taxon>
    </lineage>
</organism>
<reference evidence="10" key="1">
    <citation type="submission" date="2025-08" db="UniProtKB">
        <authorList>
            <consortium name="RefSeq"/>
        </authorList>
    </citation>
    <scope>IDENTIFICATION</scope>
</reference>
<sequence>MKLLVYVFALLMALKLAACKLPRGDNATNTSSSTAPVDEELATAWHCIDDGSDGNQSGCSNVTNECGVCKPKPVWICVDGVVVQLTMEDDVVLQVQKVVIYVGFSLSLLACIVANVVYVITRRGLKGSPYHVHWNLIASFTIYHVVFLIDYSVLPLCYVTNVHARNVLHVMIAYTVLANFFWMLVEGLILFGIVVISFFQEQKGRQFIKWCLLGWGAPAVLVIIWIAVESLTLPEDCRVLELDITKPDTPAIVCVIVPVFVILLINLIVLIVVILNINKKLRACDSRDQRKRHRRTAKSTLFLLILLGSYYALPILVVWIGRPCLLIFIVIYVANIISSLQGLAVSTLYVFCNGEVREQVRRLLGKRFKRSDWSLKSTTGTSRLSSSTSFGKRNSSSTSSDISGRQARRNTGPLAAKASVEMSTMSAASPPSRADVNSNKQPGLAGNLEDERILLEVGGEGRAEQDRKKGARSGSGYIKLNTTEPNE</sequence>
<evidence type="ECO:0000256" key="4">
    <source>
        <dbReference type="ARBA" id="ARBA00023136"/>
    </source>
</evidence>
<gene>
    <name evidence="10" type="primary">LOC110983417</name>
</gene>
<evidence type="ECO:0000256" key="2">
    <source>
        <dbReference type="ARBA" id="ARBA00022692"/>
    </source>
</evidence>
<feature type="compositionally biased region" description="Basic and acidic residues" evidence="5">
    <location>
        <begin position="449"/>
        <end position="468"/>
    </location>
</feature>
<dbReference type="GO" id="GO:0008528">
    <property type="term" value="F:G protein-coupled peptide receptor activity"/>
    <property type="evidence" value="ECO:0007669"/>
    <property type="project" value="TreeGrafter"/>
</dbReference>
<proteinExistence type="predicted"/>
<feature type="transmembrane region" description="Helical" evidence="6">
    <location>
        <begin position="132"/>
        <end position="151"/>
    </location>
</feature>
<keyword evidence="9" id="KW-1185">Reference proteome</keyword>
<evidence type="ECO:0000256" key="6">
    <source>
        <dbReference type="SAM" id="Phobius"/>
    </source>
</evidence>
<dbReference type="InterPro" id="IPR017981">
    <property type="entry name" value="GPCR_2-like_7TM"/>
</dbReference>
<feature type="region of interest" description="Disordered" evidence="5">
    <location>
        <begin position="377"/>
        <end position="487"/>
    </location>
</feature>
<evidence type="ECO:0000259" key="8">
    <source>
        <dbReference type="PROSITE" id="PS50261"/>
    </source>
</evidence>
<evidence type="ECO:0000256" key="1">
    <source>
        <dbReference type="ARBA" id="ARBA00004141"/>
    </source>
</evidence>
<dbReference type="Gene3D" id="1.20.1070.10">
    <property type="entry name" value="Rhodopsin 7-helix transmembrane proteins"/>
    <property type="match status" value="1"/>
</dbReference>
<keyword evidence="7" id="KW-0732">Signal</keyword>
<feature type="signal peptide" evidence="7">
    <location>
        <begin position="1"/>
        <end position="19"/>
    </location>
</feature>
<dbReference type="PROSITE" id="PS50261">
    <property type="entry name" value="G_PROTEIN_RECEP_F2_4"/>
    <property type="match status" value="1"/>
</dbReference>
<feature type="compositionally biased region" description="Polar residues" evidence="5">
    <location>
        <begin position="394"/>
        <end position="403"/>
    </location>
</feature>
<keyword evidence="2 6" id="KW-0812">Transmembrane</keyword>
<evidence type="ECO:0000313" key="9">
    <source>
        <dbReference type="Proteomes" id="UP000694845"/>
    </source>
</evidence>
<protein>
    <submittedName>
        <fullName evidence="10">Secretin receptor-like isoform X1</fullName>
    </submittedName>
</protein>
<feature type="compositionally biased region" description="Polar residues" evidence="5">
    <location>
        <begin position="421"/>
        <end position="441"/>
    </location>
</feature>
<feature type="transmembrane region" description="Helical" evidence="6">
    <location>
        <begin position="299"/>
        <end position="320"/>
    </location>
</feature>
<dbReference type="Proteomes" id="UP000694845">
    <property type="component" value="Unplaced"/>
</dbReference>
<dbReference type="InterPro" id="IPR000832">
    <property type="entry name" value="GPCR_2_secretin-like"/>
</dbReference>
<dbReference type="Pfam" id="PF00002">
    <property type="entry name" value="7tm_2"/>
    <property type="match status" value="1"/>
</dbReference>
<dbReference type="GeneID" id="110983417"/>
<evidence type="ECO:0000313" key="10">
    <source>
        <dbReference type="RefSeq" id="XP_022098353.1"/>
    </source>
</evidence>